<dbReference type="PANTHER" id="PTHR11709">
    <property type="entry name" value="MULTI-COPPER OXIDASE"/>
    <property type="match status" value="1"/>
</dbReference>
<dbReference type="Pfam" id="PF00394">
    <property type="entry name" value="Cu-oxidase"/>
    <property type="match status" value="1"/>
</dbReference>
<evidence type="ECO:0000256" key="3">
    <source>
        <dbReference type="ARBA" id="ARBA00023002"/>
    </source>
</evidence>
<dbReference type="PROSITE" id="PS00080">
    <property type="entry name" value="MULTICOPPER_OXIDASE2"/>
    <property type="match status" value="1"/>
</dbReference>
<evidence type="ECO:0000259" key="6">
    <source>
        <dbReference type="Pfam" id="PF00394"/>
    </source>
</evidence>
<dbReference type="InterPro" id="IPR011706">
    <property type="entry name" value="Cu-oxidase_C"/>
</dbReference>
<dbReference type="GO" id="GO:0005886">
    <property type="term" value="C:plasma membrane"/>
    <property type="evidence" value="ECO:0007669"/>
    <property type="project" value="TreeGrafter"/>
</dbReference>
<keyword evidence="5" id="KW-0472">Membrane</keyword>
<dbReference type="Proteomes" id="UP000007879">
    <property type="component" value="Unassembled WGS sequence"/>
</dbReference>
<feature type="domain" description="Plastocyanin-like" evidence="6">
    <location>
        <begin position="41"/>
        <end position="159"/>
    </location>
</feature>
<keyword evidence="3" id="KW-0560">Oxidoreductase</keyword>
<dbReference type="RefSeq" id="XP_011404629.1">
    <property type="nucleotide sequence ID" value="XM_011406327.2"/>
</dbReference>
<dbReference type="EnsemblMetazoa" id="XM_011406327.2">
    <property type="protein sequence ID" value="XP_011404629.1"/>
    <property type="gene ID" value="LOC105313142"/>
</dbReference>
<name>A0AAN0INE3_AMPQE</name>
<dbReference type="GO" id="GO:0005507">
    <property type="term" value="F:copper ion binding"/>
    <property type="evidence" value="ECO:0007669"/>
    <property type="project" value="InterPro"/>
</dbReference>
<organism evidence="8 9">
    <name type="scientific">Amphimedon queenslandica</name>
    <name type="common">Sponge</name>
    <dbReference type="NCBI Taxonomy" id="400682"/>
    <lineage>
        <taxon>Eukaryota</taxon>
        <taxon>Metazoa</taxon>
        <taxon>Porifera</taxon>
        <taxon>Demospongiae</taxon>
        <taxon>Heteroscleromorpha</taxon>
        <taxon>Haplosclerida</taxon>
        <taxon>Niphatidae</taxon>
        <taxon>Amphimedon</taxon>
    </lineage>
</organism>
<dbReference type="InterPro" id="IPR045087">
    <property type="entry name" value="Cu-oxidase_fam"/>
</dbReference>
<dbReference type="CDD" id="cd13905">
    <property type="entry name" value="CuRO_3_tcLLC2_insect_like"/>
    <property type="match status" value="1"/>
</dbReference>
<evidence type="ECO:0000256" key="1">
    <source>
        <dbReference type="ARBA" id="ARBA00010609"/>
    </source>
</evidence>
<dbReference type="SUPFAM" id="SSF49503">
    <property type="entry name" value="Cupredoxins"/>
    <property type="match status" value="2"/>
</dbReference>
<dbReference type="GO" id="GO:0016491">
    <property type="term" value="F:oxidoreductase activity"/>
    <property type="evidence" value="ECO:0007669"/>
    <property type="project" value="UniProtKB-KW"/>
</dbReference>
<reference evidence="8" key="2">
    <citation type="submission" date="2024-06" db="UniProtKB">
        <authorList>
            <consortium name="EnsemblMetazoa"/>
        </authorList>
    </citation>
    <scope>IDENTIFICATION</scope>
</reference>
<dbReference type="InterPro" id="IPR002355">
    <property type="entry name" value="Cu_oxidase_Cu_BS"/>
</dbReference>
<evidence type="ECO:0000313" key="9">
    <source>
        <dbReference type="Proteomes" id="UP000007879"/>
    </source>
</evidence>
<dbReference type="PANTHER" id="PTHR11709:SF394">
    <property type="entry name" value="FI03373P-RELATED"/>
    <property type="match status" value="1"/>
</dbReference>
<keyword evidence="4" id="KW-0186">Copper</keyword>
<evidence type="ECO:0000256" key="2">
    <source>
        <dbReference type="ARBA" id="ARBA00022723"/>
    </source>
</evidence>
<dbReference type="FunFam" id="2.60.40.420:FF:000045">
    <property type="entry name" value="Laccase 2"/>
    <property type="match status" value="1"/>
</dbReference>
<evidence type="ECO:0000259" key="7">
    <source>
        <dbReference type="Pfam" id="PF07731"/>
    </source>
</evidence>
<keyword evidence="2" id="KW-0479">Metal-binding</keyword>
<dbReference type="InterPro" id="IPR033138">
    <property type="entry name" value="Cu_oxidase_CS"/>
</dbReference>
<dbReference type="KEGG" id="aqu:105313142"/>
<reference evidence="9" key="1">
    <citation type="journal article" date="2010" name="Nature">
        <title>The Amphimedon queenslandica genome and the evolution of animal complexity.</title>
        <authorList>
            <person name="Srivastava M."/>
            <person name="Simakov O."/>
            <person name="Chapman J."/>
            <person name="Fahey B."/>
            <person name="Gauthier M.E."/>
            <person name="Mitros T."/>
            <person name="Richards G.S."/>
            <person name="Conaco C."/>
            <person name="Dacre M."/>
            <person name="Hellsten U."/>
            <person name="Larroux C."/>
            <person name="Putnam N.H."/>
            <person name="Stanke M."/>
            <person name="Adamska M."/>
            <person name="Darling A."/>
            <person name="Degnan S.M."/>
            <person name="Oakley T.H."/>
            <person name="Plachetzki D.C."/>
            <person name="Zhai Y."/>
            <person name="Adamski M."/>
            <person name="Calcino A."/>
            <person name="Cummins S.F."/>
            <person name="Goodstein D.M."/>
            <person name="Harris C."/>
            <person name="Jackson D.J."/>
            <person name="Leys S.P."/>
            <person name="Shu S."/>
            <person name="Woodcroft B.J."/>
            <person name="Vervoort M."/>
            <person name="Kosik K.S."/>
            <person name="Manning G."/>
            <person name="Degnan B.M."/>
            <person name="Rokhsar D.S."/>
        </authorList>
    </citation>
    <scope>NUCLEOTIDE SEQUENCE [LARGE SCALE GENOMIC DNA]</scope>
</reference>
<dbReference type="Gene3D" id="2.60.40.420">
    <property type="entry name" value="Cupredoxins - blue copper proteins"/>
    <property type="match status" value="2"/>
</dbReference>
<dbReference type="GO" id="GO:0006826">
    <property type="term" value="P:iron ion transport"/>
    <property type="evidence" value="ECO:0007669"/>
    <property type="project" value="TreeGrafter"/>
</dbReference>
<evidence type="ECO:0000256" key="5">
    <source>
        <dbReference type="SAM" id="Phobius"/>
    </source>
</evidence>
<evidence type="ECO:0008006" key="10">
    <source>
        <dbReference type="Google" id="ProtNLM"/>
    </source>
</evidence>
<comment type="similarity">
    <text evidence="1">Belongs to the multicopper oxidase family.</text>
</comment>
<keyword evidence="5" id="KW-1133">Transmembrane helix</keyword>
<dbReference type="AlphaFoldDB" id="A0AAN0INE3"/>
<dbReference type="GeneID" id="105313142"/>
<proteinExistence type="inferred from homology"/>
<accession>A0AAN0INE3</accession>
<keyword evidence="9" id="KW-1185">Reference proteome</keyword>
<protein>
    <recommendedName>
        <fullName evidence="10">Plastocyanin-like domain-containing protein</fullName>
    </recommendedName>
</protein>
<sequence length="523" mass="58563">MFPSRFLHVSFMFPSRFLYGPFAKITYSSDGAEVGPVPYWSGIINGKGRHASVPYVNSELSVFEVSPGSVYRFRLIGAQSLYAYRFSIDRHKLTVIATDGQYIRPVEVDFILIHSGERYDFLLQTENNTSQFNYLIRAVTLEVNDEENKNITEAILHYNTDSSTYPTATEYESIARSSQSDHVRCTEASNCTALNCPFLVYPQSHHISCEHIHNLRLLFPVSDSDLPTNGAKGRTSLFFNFGFEGISQTSAINARNLKLPSSPPALYETPENLYEETCKNLDTDWQCNQIASIPDSNCYCSHVVNVSSDHTIQLVISATGPNTTQLGNFLFAHPVHLHGHYFQVADIQFGRTDSMTGRLEEGSSDVQCGGDLLCTNPSWSTNTYDSFDLDSSAPLKDTLLIPAGGYAVVYFKSDNPGWWFLHCHIEVHQLEGMGLIINEGGKKTPAPYTMQKCGNFDFTVDEYKKAIEGKLNPSDVDGYKIATIVLGSVLGTILVIVLLVLFILFCIRCIHYIKKHRAEFFQT</sequence>
<keyword evidence="5" id="KW-0812">Transmembrane</keyword>
<evidence type="ECO:0000256" key="4">
    <source>
        <dbReference type="ARBA" id="ARBA00023008"/>
    </source>
</evidence>
<feature type="transmembrane region" description="Helical" evidence="5">
    <location>
        <begin position="481"/>
        <end position="507"/>
    </location>
</feature>
<dbReference type="Pfam" id="PF07731">
    <property type="entry name" value="Cu-oxidase_2"/>
    <property type="match status" value="1"/>
</dbReference>
<dbReference type="CDD" id="cd13884">
    <property type="entry name" value="CuRO_2_tcLCC_insect_like"/>
    <property type="match status" value="1"/>
</dbReference>
<dbReference type="PROSITE" id="PS00079">
    <property type="entry name" value="MULTICOPPER_OXIDASE1"/>
    <property type="match status" value="1"/>
</dbReference>
<dbReference type="InterPro" id="IPR008972">
    <property type="entry name" value="Cupredoxin"/>
</dbReference>
<dbReference type="InterPro" id="IPR001117">
    <property type="entry name" value="Cu-oxidase_2nd"/>
</dbReference>
<feature type="domain" description="Plastocyanin-like" evidence="7">
    <location>
        <begin position="293"/>
        <end position="437"/>
    </location>
</feature>
<evidence type="ECO:0000313" key="8">
    <source>
        <dbReference type="EnsemblMetazoa" id="XP_011404629.1"/>
    </source>
</evidence>